<feature type="region of interest" description="Disordered" evidence="3">
    <location>
        <begin position="1"/>
        <end position="46"/>
    </location>
</feature>
<dbReference type="AlphaFoldDB" id="A0A218WAR5"/>
<evidence type="ECO:0000313" key="4">
    <source>
        <dbReference type="EMBL" id="OWM69182.1"/>
    </source>
</evidence>
<evidence type="ECO:0000313" key="5">
    <source>
        <dbReference type="EMBL" id="PKI42497.1"/>
    </source>
</evidence>
<organism evidence="4 6">
    <name type="scientific">Punica granatum</name>
    <name type="common">Pomegranate</name>
    <dbReference type="NCBI Taxonomy" id="22663"/>
    <lineage>
        <taxon>Eukaryota</taxon>
        <taxon>Viridiplantae</taxon>
        <taxon>Streptophyta</taxon>
        <taxon>Embryophyta</taxon>
        <taxon>Tracheophyta</taxon>
        <taxon>Spermatophyta</taxon>
        <taxon>Magnoliopsida</taxon>
        <taxon>eudicotyledons</taxon>
        <taxon>Gunneridae</taxon>
        <taxon>Pentapetalae</taxon>
        <taxon>rosids</taxon>
        <taxon>malvids</taxon>
        <taxon>Myrtales</taxon>
        <taxon>Lythraceae</taxon>
        <taxon>Punica</taxon>
    </lineage>
</organism>
<dbReference type="GO" id="GO:0005634">
    <property type="term" value="C:nucleus"/>
    <property type="evidence" value="ECO:0007669"/>
    <property type="project" value="TreeGrafter"/>
</dbReference>
<evidence type="ECO:0000256" key="3">
    <source>
        <dbReference type="SAM" id="MobiDB-lite"/>
    </source>
</evidence>
<comment type="caution">
    <text evidence="4">The sequence shown here is derived from an EMBL/GenBank/DDBJ whole genome shotgun (WGS) entry which is preliminary data.</text>
</comment>
<reference evidence="6" key="1">
    <citation type="journal article" date="2017" name="Plant J.">
        <title>The pomegranate (Punica granatum L.) genome and the genomics of punicalagin biosynthesis.</title>
        <authorList>
            <person name="Qin G."/>
            <person name="Xu C."/>
            <person name="Ming R."/>
            <person name="Tang H."/>
            <person name="Guyot R."/>
            <person name="Kramer E.M."/>
            <person name="Hu Y."/>
            <person name="Yi X."/>
            <person name="Qi Y."/>
            <person name="Xu X."/>
            <person name="Gao Z."/>
            <person name="Pan H."/>
            <person name="Jian J."/>
            <person name="Tian Y."/>
            <person name="Yue Z."/>
            <person name="Xu Y."/>
        </authorList>
    </citation>
    <scope>NUCLEOTIDE SEQUENCE [LARGE SCALE GENOMIC DNA]</scope>
    <source>
        <strain evidence="6">cv. Dabenzi</strain>
    </source>
</reference>
<dbReference type="InterPro" id="IPR040389">
    <property type="entry name" value="SMR"/>
</dbReference>
<keyword evidence="7" id="KW-1185">Reference proteome</keyword>
<dbReference type="GO" id="GO:0032875">
    <property type="term" value="P:regulation of DNA endoreduplication"/>
    <property type="evidence" value="ECO:0007669"/>
    <property type="project" value="InterPro"/>
</dbReference>
<evidence type="ECO:0000313" key="6">
    <source>
        <dbReference type="Proteomes" id="UP000197138"/>
    </source>
</evidence>
<gene>
    <name evidence="4" type="ORF">CDL15_Pgr025369</name>
    <name evidence="5" type="ORF">CRG98_037086</name>
</gene>
<protein>
    <submittedName>
        <fullName evidence="4">Uncharacterized protein</fullName>
    </submittedName>
</protein>
<dbReference type="PANTHER" id="PTHR33142:SF8">
    <property type="entry name" value="CYCLIN-DEPENDENT PROTEIN KINASE INHIBITOR SMR9"/>
    <property type="match status" value="1"/>
</dbReference>
<keyword evidence="1" id="KW-0649">Protein kinase inhibitor</keyword>
<dbReference type="Proteomes" id="UP000197138">
    <property type="component" value="Unassembled WGS sequence"/>
</dbReference>
<name>A0A218WAR5_PUNGR</name>
<reference evidence="5 7" key="3">
    <citation type="submission" date="2017-11" db="EMBL/GenBank/DDBJ databases">
        <title>De-novo sequencing of pomegranate (Punica granatum L.) genome.</title>
        <authorList>
            <person name="Akparov Z."/>
            <person name="Amiraslanov A."/>
            <person name="Hajiyeva S."/>
            <person name="Abbasov M."/>
            <person name="Kaur K."/>
            <person name="Hamwieh A."/>
            <person name="Solovyev V."/>
            <person name="Salamov A."/>
            <person name="Braich B."/>
            <person name="Kosarev P."/>
            <person name="Mahmoud A."/>
            <person name="Hajiyev E."/>
            <person name="Babayeva S."/>
            <person name="Izzatullayeva V."/>
            <person name="Mammadov A."/>
            <person name="Mammadov A."/>
            <person name="Sharifova S."/>
            <person name="Ojaghi J."/>
            <person name="Eynullazada K."/>
            <person name="Bayramov B."/>
            <person name="Abdulazimova A."/>
            <person name="Shahmuradov I."/>
        </authorList>
    </citation>
    <scope>NUCLEOTIDE SEQUENCE [LARGE SCALE GENOMIC DNA]</scope>
    <source>
        <strain evidence="5">AG2017</strain>
        <strain evidence="7">cv. AG2017</strain>
        <tissue evidence="5">Leaf</tissue>
    </source>
</reference>
<dbReference type="Proteomes" id="UP000233551">
    <property type="component" value="Unassembled WGS sequence"/>
</dbReference>
<accession>A0A218WAR5</accession>
<proteinExistence type="predicted"/>
<dbReference type="EMBL" id="MTKT01004939">
    <property type="protein sequence ID" value="OWM69182.1"/>
    <property type="molecule type" value="Genomic_DNA"/>
</dbReference>
<feature type="compositionally biased region" description="Basic residues" evidence="3">
    <location>
        <begin position="15"/>
        <end position="36"/>
    </location>
</feature>
<reference evidence="4" key="2">
    <citation type="submission" date="2017-06" db="EMBL/GenBank/DDBJ databases">
        <title>The pomegranate genome and the genomics of punicalagin biosynthesis.</title>
        <authorList>
            <person name="Xu C."/>
        </authorList>
    </citation>
    <scope>NUCLEOTIDE SEQUENCE [LARGE SCALE GENOMIC DNA]</scope>
    <source>
        <tissue evidence="4">Fresh leaf</tissue>
    </source>
</reference>
<dbReference type="PANTHER" id="PTHR33142">
    <property type="entry name" value="CYCLIN-DEPENDENT PROTEIN KINASE INHIBITOR SMR13"/>
    <property type="match status" value="1"/>
</dbReference>
<dbReference type="GO" id="GO:0004860">
    <property type="term" value="F:protein kinase inhibitor activity"/>
    <property type="evidence" value="ECO:0007669"/>
    <property type="project" value="UniProtKB-KW"/>
</dbReference>
<feature type="region of interest" description="Disordered" evidence="3">
    <location>
        <begin position="58"/>
        <end position="79"/>
    </location>
</feature>
<evidence type="ECO:0000313" key="7">
    <source>
        <dbReference type="Proteomes" id="UP000233551"/>
    </source>
</evidence>
<evidence type="ECO:0000256" key="2">
    <source>
        <dbReference type="ARBA" id="ARBA00023306"/>
    </source>
</evidence>
<evidence type="ECO:0000256" key="1">
    <source>
        <dbReference type="ARBA" id="ARBA00023013"/>
    </source>
</evidence>
<sequence length="130" mass="14276">MAAKGRKGSSAIRTRSAKPKPKTISKGRVVRPRKQGKAIPLADSASISPSPIKSCEHLDFDRLPKGAPSSGFSTPKARKYRIPKIKTCPPAPKKQRVDVPDQSLTRRQITFFAPPDLEVFFMFALGNMSD</sequence>
<keyword evidence="2" id="KW-0131">Cell cycle</keyword>
<dbReference type="EMBL" id="PGOL01003151">
    <property type="protein sequence ID" value="PKI42497.1"/>
    <property type="molecule type" value="Genomic_DNA"/>
</dbReference>